<accession>N8WT96</accession>
<sequence>MNQLQALIQGKISPQAISVDFLIEMAERYPDPNSTEYKLVELAVNMIMAKSLDKALKYI</sequence>
<dbReference type="GeneID" id="89667259"/>
<dbReference type="AlphaFoldDB" id="N8WT96"/>
<evidence type="ECO:0000313" key="4">
    <source>
        <dbReference type="Proteomes" id="UP000596079"/>
    </source>
</evidence>
<proteinExistence type="predicted"/>
<dbReference type="eggNOG" id="ENOG5031S0S">
    <property type="taxonomic scope" value="Bacteria"/>
</dbReference>
<protein>
    <submittedName>
        <fullName evidence="1">Uncharacterized protein</fullName>
    </submittedName>
</protein>
<gene>
    <name evidence="1" type="ORF">F969_00998</name>
    <name evidence="2" type="ORF">IAQ69_01225</name>
</gene>
<evidence type="ECO:0000313" key="1">
    <source>
        <dbReference type="EMBL" id="ENV00089.1"/>
    </source>
</evidence>
<dbReference type="EMBL" id="CP060811">
    <property type="protein sequence ID" value="QQN88343.1"/>
    <property type="molecule type" value="Genomic_DNA"/>
</dbReference>
<dbReference type="Proteomes" id="UP000013070">
    <property type="component" value="Unassembled WGS sequence"/>
</dbReference>
<dbReference type="HOGENOM" id="CLU_208848_0_0_6"/>
<keyword evidence="3" id="KW-1185">Reference proteome</keyword>
<name>N8WT96_9GAMM</name>
<reference evidence="1 3" key="1">
    <citation type="submission" date="2013-02" db="EMBL/GenBank/DDBJ databases">
        <title>The Genome Sequence of Acinetobacter sp. NIPH 899.</title>
        <authorList>
            <consortium name="The Broad Institute Genome Sequencing Platform"/>
            <consortium name="The Broad Institute Genome Sequencing Center for Infectious Disease"/>
            <person name="Cerqueira G."/>
            <person name="Feldgarden M."/>
            <person name="Courvalin P."/>
            <person name="Perichon B."/>
            <person name="Grillot-Courvalin C."/>
            <person name="Clermont D."/>
            <person name="Rocha E."/>
            <person name="Yoon E.-J."/>
            <person name="Nemec A."/>
            <person name="Walker B."/>
            <person name="Young S.K."/>
            <person name="Zeng Q."/>
            <person name="Gargeya S."/>
            <person name="Fitzgerald M."/>
            <person name="Haas B."/>
            <person name="Abouelleil A."/>
            <person name="Alvarado L."/>
            <person name="Arachchi H.M."/>
            <person name="Berlin A.M."/>
            <person name="Chapman S.B."/>
            <person name="Dewar J."/>
            <person name="Goldberg J."/>
            <person name="Griggs A."/>
            <person name="Gujja S."/>
            <person name="Hansen M."/>
            <person name="Howarth C."/>
            <person name="Imamovic A."/>
            <person name="Larimer J."/>
            <person name="McCowan C."/>
            <person name="Murphy C."/>
            <person name="Neiman D."/>
            <person name="Pearson M."/>
            <person name="Priest M."/>
            <person name="Roberts A."/>
            <person name="Saif S."/>
            <person name="Shea T."/>
            <person name="Sisk P."/>
            <person name="Sykes S."/>
            <person name="Wortman J."/>
            <person name="Nusbaum C."/>
            <person name="Birren B."/>
        </authorList>
    </citation>
    <scope>NUCLEOTIDE SEQUENCE [LARGE SCALE GENOMIC DNA]</scope>
    <source>
        <strain evidence="1 3">NIPH 899</strain>
    </source>
</reference>
<reference evidence="2 4" key="2">
    <citation type="submission" date="2020-08" db="EMBL/GenBank/DDBJ databases">
        <title>Emergence of ISAba1-mediated novel tet(X) in Acinetobacter variabilis from a chicken farm.</title>
        <authorList>
            <person name="Peng K."/>
            <person name="Li R."/>
        </authorList>
    </citation>
    <scope>NUCLEOTIDE SEQUENCE [LARGE SCALE GENOMIC DNA]</scope>
    <source>
        <strain evidence="2 4">XM9F202-2</strain>
    </source>
</reference>
<dbReference type="EMBL" id="APPE01000041">
    <property type="protein sequence ID" value="ENV00089.1"/>
    <property type="molecule type" value="Genomic_DNA"/>
</dbReference>
<accession>A0A7T7WJG5</accession>
<dbReference type="RefSeq" id="WP_004781696.1">
    <property type="nucleotide sequence ID" value="NZ_CP060811.1"/>
</dbReference>
<evidence type="ECO:0000313" key="2">
    <source>
        <dbReference type="EMBL" id="QQN88343.1"/>
    </source>
</evidence>
<evidence type="ECO:0000313" key="3">
    <source>
        <dbReference type="Proteomes" id="UP000013070"/>
    </source>
</evidence>
<dbReference type="PATRIC" id="fig|1217710.3.peg.943"/>
<dbReference type="Proteomes" id="UP000596079">
    <property type="component" value="Chromosome"/>
</dbReference>
<organism evidence="1 3">
    <name type="scientific">Acinetobacter variabilis</name>
    <dbReference type="NCBI Taxonomy" id="70346"/>
    <lineage>
        <taxon>Bacteria</taxon>
        <taxon>Pseudomonadati</taxon>
        <taxon>Pseudomonadota</taxon>
        <taxon>Gammaproteobacteria</taxon>
        <taxon>Moraxellales</taxon>
        <taxon>Moraxellaceae</taxon>
        <taxon>Acinetobacter</taxon>
    </lineage>
</organism>